<dbReference type="GO" id="GO:0016491">
    <property type="term" value="F:oxidoreductase activity"/>
    <property type="evidence" value="ECO:0007669"/>
    <property type="project" value="InterPro"/>
</dbReference>
<keyword evidence="2" id="KW-0479">Metal-binding</keyword>
<dbReference type="PANTHER" id="PTHR43742">
    <property type="entry name" value="TRIMETHYLAMINE-N-OXIDE REDUCTASE"/>
    <property type="match status" value="1"/>
</dbReference>
<dbReference type="Gene3D" id="3.40.50.740">
    <property type="match status" value="1"/>
</dbReference>
<dbReference type="Pfam" id="PF04879">
    <property type="entry name" value="Molybdop_Fe4S4"/>
    <property type="match status" value="1"/>
</dbReference>
<evidence type="ECO:0000313" key="6">
    <source>
        <dbReference type="EMBL" id="BAH75539.1"/>
    </source>
</evidence>
<evidence type="ECO:0000256" key="1">
    <source>
        <dbReference type="ARBA" id="ARBA00010312"/>
    </source>
</evidence>
<reference evidence="6 7" key="1">
    <citation type="journal article" date="2009" name="Genome Res.">
        <title>Whole genome sequence of Desulfovibrio magneticus strain RS-1 revealed common gene clusters in magnetotactic bacteria.</title>
        <authorList>
            <person name="Nakazawa H."/>
            <person name="Arakaki A."/>
            <person name="Narita-Yamada S."/>
            <person name="Yashiro I."/>
            <person name="Jinno K."/>
            <person name="Aoki N."/>
            <person name="Tsuruyama A."/>
            <person name="Okamura Y."/>
            <person name="Tanikawa S."/>
            <person name="Fujita N."/>
            <person name="Takeyama H."/>
            <person name="Matsunaga T."/>
        </authorList>
    </citation>
    <scope>NUCLEOTIDE SEQUENCE [LARGE SCALE GENOMIC DNA]</scope>
    <source>
        <strain evidence="7">ATCC 700980 / DSM 13731 / RS-1</strain>
    </source>
</reference>
<dbReference type="InterPro" id="IPR009010">
    <property type="entry name" value="Asp_de-COase-like_dom_sf"/>
</dbReference>
<dbReference type="GO" id="GO:0043546">
    <property type="term" value="F:molybdopterin cofactor binding"/>
    <property type="evidence" value="ECO:0007669"/>
    <property type="project" value="InterPro"/>
</dbReference>
<dbReference type="Gene3D" id="2.40.40.20">
    <property type="match status" value="1"/>
</dbReference>
<gene>
    <name evidence="6" type="ordered locus">DMR_20480</name>
</gene>
<dbReference type="PROSITE" id="PS51669">
    <property type="entry name" value="4FE4S_MOW_BIS_MGD"/>
    <property type="match status" value="1"/>
</dbReference>
<dbReference type="HOGENOM" id="CLU_000422_13_3_7"/>
<dbReference type="SMART" id="SM00926">
    <property type="entry name" value="Molybdop_Fe4S4"/>
    <property type="match status" value="1"/>
</dbReference>
<keyword evidence="7" id="KW-1185">Reference proteome</keyword>
<evidence type="ECO:0000259" key="5">
    <source>
        <dbReference type="PROSITE" id="PS51669"/>
    </source>
</evidence>
<protein>
    <submittedName>
        <fullName evidence="6">Molybdopterin oxidoreductase</fullName>
    </submittedName>
</protein>
<proteinExistence type="inferred from homology"/>
<dbReference type="Proteomes" id="UP000009071">
    <property type="component" value="Chromosome"/>
</dbReference>
<dbReference type="SUPFAM" id="SSF53706">
    <property type="entry name" value="Formate dehydrogenase/DMSO reductase, domains 1-3"/>
    <property type="match status" value="1"/>
</dbReference>
<dbReference type="STRING" id="573370.DMR_20480"/>
<dbReference type="InterPro" id="IPR050612">
    <property type="entry name" value="Prok_Mopterin_Oxidored"/>
</dbReference>
<dbReference type="RefSeq" id="WP_015860730.1">
    <property type="nucleotide sequence ID" value="NC_012796.1"/>
</dbReference>
<evidence type="ECO:0000256" key="3">
    <source>
        <dbReference type="ARBA" id="ARBA00023004"/>
    </source>
</evidence>
<name>C4XRJ4_SOLM1</name>
<sequence length="663" mass="71871">MALDPAFSAAPGAQGVTTPVVATCTRDCPSACGLLAYVREGRVVKLTGNPAHPVNRGTACRKTPGFLRRMTSDKRVTTPLRRVAGQWTPVSWDDALDEMAERLKDCVARHGPESILYYMGFGERTALKIVNARFFAHLGGVTTLRGTLCGGTGYAAQGLDYGPRVSHDPLDLQNARTIVLWGRNPVATQFGLMPHLRAARERGASIVLIDPRQSESAALADLLVQPRPGRDAFLALAVAKRIIEAGWEDRTFLETRADNLAGYLALLARWSMDELVAACDVPLAVVAALAEAYAQGKPTATMLGWGLHRFTLGHEMVRAVDALGAVSGNIGLAGGGVSQGFEEWGPYDPELWGEGLHPPRRKLLMPQIGREILEAKDPPVEMAVITAANPVCMAPNADLVAKALDCVPFVVHMNLFLDDTAEHADLFLPCAAFYEQRDLVASFGHNYVGPLVRAVDPPGQCRSQFDIFMDLGRRFPFAGEYIKTEEEWLRLLIRPLLEKGVAWDDLWKGPVRIPDAPMVPWADGKFDTPTGRFQLLTEVTACEDCRDAARYPFTLLTVGPVGHLCSEREPGYDSGPLEIAMASEAATRLGIADGSPAKLVSPLGELVVTVRHDETSRADVVSCGRGGWLSHGQGVNRLIPDLVSAVGQGTPYYEARVDVERLS</sequence>
<dbReference type="SUPFAM" id="SSF50692">
    <property type="entry name" value="ADC-like"/>
    <property type="match status" value="1"/>
</dbReference>
<dbReference type="OrthoDB" id="9810782at2"/>
<accession>C4XRJ4</accession>
<dbReference type="PANTHER" id="PTHR43742:SF6">
    <property type="entry name" value="OXIDOREDUCTASE YYAE-RELATED"/>
    <property type="match status" value="1"/>
</dbReference>
<dbReference type="Pfam" id="PF00384">
    <property type="entry name" value="Molybdopterin"/>
    <property type="match status" value="1"/>
</dbReference>
<dbReference type="eggNOG" id="COG0243">
    <property type="taxonomic scope" value="Bacteria"/>
</dbReference>
<dbReference type="Pfam" id="PF01568">
    <property type="entry name" value="Molydop_binding"/>
    <property type="match status" value="1"/>
</dbReference>
<dbReference type="InterPro" id="IPR006656">
    <property type="entry name" value="Mopterin_OxRdtase"/>
</dbReference>
<evidence type="ECO:0000313" key="7">
    <source>
        <dbReference type="Proteomes" id="UP000009071"/>
    </source>
</evidence>
<dbReference type="Gene3D" id="3.30.2070.10">
    <property type="entry name" value="Formate dehydrogenase/DMSO reductase"/>
    <property type="match status" value="1"/>
</dbReference>
<evidence type="ECO:0000256" key="4">
    <source>
        <dbReference type="ARBA" id="ARBA00023014"/>
    </source>
</evidence>
<keyword evidence="3" id="KW-0408">Iron</keyword>
<dbReference type="InterPro" id="IPR006657">
    <property type="entry name" value="MoPterin_dinucl-bd_dom"/>
</dbReference>
<feature type="domain" description="4Fe-4S Mo/W bis-MGD-type" evidence="5">
    <location>
        <begin position="17"/>
        <end position="74"/>
    </location>
</feature>
<dbReference type="GO" id="GO:0051536">
    <property type="term" value="F:iron-sulfur cluster binding"/>
    <property type="evidence" value="ECO:0007669"/>
    <property type="project" value="UniProtKB-KW"/>
</dbReference>
<organism evidence="6 7">
    <name type="scientific">Solidesulfovibrio magneticus (strain ATCC 700980 / DSM 13731 / RS-1)</name>
    <name type="common">Desulfovibrio magneticus</name>
    <dbReference type="NCBI Taxonomy" id="573370"/>
    <lineage>
        <taxon>Bacteria</taxon>
        <taxon>Pseudomonadati</taxon>
        <taxon>Thermodesulfobacteriota</taxon>
        <taxon>Desulfovibrionia</taxon>
        <taxon>Desulfovibrionales</taxon>
        <taxon>Desulfovibrionaceae</taxon>
        <taxon>Solidesulfovibrio</taxon>
    </lineage>
</organism>
<dbReference type="Gene3D" id="3.40.228.10">
    <property type="entry name" value="Dimethylsulfoxide Reductase, domain 2"/>
    <property type="match status" value="1"/>
</dbReference>
<comment type="similarity">
    <text evidence="1">Belongs to the prokaryotic molybdopterin-containing oxidoreductase family.</text>
</comment>
<dbReference type="InterPro" id="IPR006963">
    <property type="entry name" value="Mopterin_OxRdtase_4Fe-4S_dom"/>
</dbReference>
<dbReference type="Gene3D" id="2.20.25.90">
    <property type="entry name" value="ADC-like domains"/>
    <property type="match status" value="1"/>
</dbReference>
<evidence type="ECO:0000256" key="2">
    <source>
        <dbReference type="ARBA" id="ARBA00022723"/>
    </source>
</evidence>
<dbReference type="CDD" id="cd02775">
    <property type="entry name" value="MopB_CT"/>
    <property type="match status" value="1"/>
</dbReference>
<dbReference type="EMBL" id="AP010904">
    <property type="protein sequence ID" value="BAH75539.1"/>
    <property type="molecule type" value="Genomic_DNA"/>
</dbReference>
<dbReference type="AlphaFoldDB" id="C4XRJ4"/>
<dbReference type="GO" id="GO:0046872">
    <property type="term" value="F:metal ion binding"/>
    <property type="evidence" value="ECO:0007669"/>
    <property type="project" value="UniProtKB-KW"/>
</dbReference>
<keyword evidence="4" id="KW-0411">Iron-sulfur</keyword>
<dbReference type="KEGG" id="dma:DMR_20480"/>